<dbReference type="InterPro" id="IPR029045">
    <property type="entry name" value="ClpP/crotonase-like_dom_sf"/>
</dbReference>
<proteinExistence type="inferred from homology"/>
<dbReference type="OMA" id="SCDMVVC"/>
<reference evidence="2 3" key="1">
    <citation type="journal article" date="2014" name="Nat. Commun.">
        <title>Klebsormidium flaccidum genome reveals primary factors for plant terrestrial adaptation.</title>
        <authorList>
            <person name="Hori K."/>
            <person name="Maruyama F."/>
            <person name="Fujisawa T."/>
            <person name="Togashi T."/>
            <person name="Yamamoto N."/>
            <person name="Seo M."/>
            <person name="Sato S."/>
            <person name="Yamada T."/>
            <person name="Mori H."/>
            <person name="Tajima N."/>
            <person name="Moriyama T."/>
            <person name="Ikeuchi M."/>
            <person name="Watanabe M."/>
            <person name="Wada H."/>
            <person name="Kobayashi K."/>
            <person name="Saito M."/>
            <person name="Masuda T."/>
            <person name="Sasaki-Sekimoto Y."/>
            <person name="Mashiguchi K."/>
            <person name="Awai K."/>
            <person name="Shimojima M."/>
            <person name="Masuda S."/>
            <person name="Iwai M."/>
            <person name="Nobusawa T."/>
            <person name="Narise T."/>
            <person name="Kondo S."/>
            <person name="Saito H."/>
            <person name="Sato R."/>
            <person name="Murakawa M."/>
            <person name="Ihara Y."/>
            <person name="Oshima-Yamada Y."/>
            <person name="Ohtaka K."/>
            <person name="Satoh M."/>
            <person name="Sonobe K."/>
            <person name="Ishii M."/>
            <person name="Ohtani R."/>
            <person name="Kanamori-Sato M."/>
            <person name="Honoki R."/>
            <person name="Miyazaki D."/>
            <person name="Mochizuki H."/>
            <person name="Umetsu J."/>
            <person name="Higashi K."/>
            <person name="Shibata D."/>
            <person name="Kamiya Y."/>
            <person name="Sato N."/>
            <person name="Nakamura Y."/>
            <person name="Tabata S."/>
            <person name="Ida S."/>
            <person name="Kurokawa K."/>
            <person name="Ohta H."/>
        </authorList>
    </citation>
    <scope>NUCLEOTIDE SEQUENCE [LARGE SCALE GENOMIC DNA]</scope>
    <source>
        <strain evidence="2 3">NIES-2285</strain>
    </source>
</reference>
<keyword evidence="3" id="KW-1185">Reference proteome</keyword>
<accession>A0A1Y1IHV1</accession>
<dbReference type="STRING" id="105231.A0A1Y1IHV1"/>
<name>A0A1Y1IHV1_KLENI</name>
<dbReference type="InterPro" id="IPR001753">
    <property type="entry name" value="Enoyl-CoA_hydra/iso"/>
</dbReference>
<protein>
    <submittedName>
        <fullName evidence="2">Enoyl-CoA hydratase</fullName>
    </submittedName>
</protein>
<gene>
    <name evidence="2" type="ORF">KFL_005480060</name>
</gene>
<dbReference type="PANTHER" id="PTHR43802:SF1">
    <property type="entry name" value="IP11341P-RELATED"/>
    <property type="match status" value="1"/>
</dbReference>
<dbReference type="SUPFAM" id="SSF52096">
    <property type="entry name" value="ClpP/crotonase"/>
    <property type="match status" value="1"/>
</dbReference>
<dbReference type="OrthoDB" id="2018133at2759"/>
<organism evidence="2 3">
    <name type="scientific">Klebsormidium nitens</name>
    <name type="common">Green alga</name>
    <name type="synonym">Ulothrix nitens</name>
    <dbReference type="NCBI Taxonomy" id="105231"/>
    <lineage>
        <taxon>Eukaryota</taxon>
        <taxon>Viridiplantae</taxon>
        <taxon>Streptophyta</taxon>
        <taxon>Klebsormidiophyceae</taxon>
        <taxon>Klebsormidiales</taxon>
        <taxon>Klebsormidiaceae</taxon>
        <taxon>Klebsormidium</taxon>
    </lineage>
</organism>
<evidence type="ECO:0000313" key="3">
    <source>
        <dbReference type="Proteomes" id="UP000054558"/>
    </source>
</evidence>
<dbReference type="AlphaFoldDB" id="A0A1Y1IHV1"/>
<dbReference type="Gene3D" id="3.90.226.10">
    <property type="entry name" value="2-enoyl-CoA Hydratase, Chain A, domain 1"/>
    <property type="match status" value="1"/>
</dbReference>
<comment type="similarity">
    <text evidence="1">Belongs to the enoyl-CoA hydratase/isomerase family.</text>
</comment>
<dbReference type="EMBL" id="DF237497">
    <property type="protein sequence ID" value="GAQ89662.1"/>
    <property type="molecule type" value="Genomic_DNA"/>
</dbReference>
<evidence type="ECO:0000256" key="1">
    <source>
        <dbReference type="ARBA" id="ARBA00005254"/>
    </source>
</evidence>
<dbReference type="CDD" id="cd06558">
    <property type="entry name" value="crotonase-like"/>
    <property type="match status" value="1"/>
</dbReference>
<dbReference type="Proteomes" id="UP000054558">
    <property type="component" value="Unassembled WGS sequence"/>
</dbReference>
<dbReference type="Pfam" id="PF00378">
    <property type="entry name" value="ECH_1"/>
    <property type="match status" value="1"/>
</dbReference>
<dbReference type="PANTHER" id="PTHR43802">
    <property type="entry name" value="ENOYL-COA HYDRATASE"/>
    <property type="match status" value="1"/>
</dbReference>
<sequence>MANGAILVERGVPGRAADSLPPGAVLVTINRPDALNSLTRPMLEQLAQTFKSLRADKSARVVILTGAGRAFSAGIDLTAAQTVFQGDVKDIEADPVAQMELCPLPIIGAINGHAVTAGFEIALACDILIASREAKFMDTHTKFGLMPSWGLSQKLPRLIGANRAREVSFTALPLDAPTAAQWGLISRAVEPGQLLPEAKRLAGAIIKNQSGLVSRYKGVLNDGLKLPFGEAMKLEKERAHAYYSQMKPEEFKAMQNFVAGRSKKGGSQRSKL</sequence>
<evidence type="ECO:0000313" key="2">
    <source>
        <dbReference type="EMBL" id="GAQ89662.1"/>
    </source>
</evidence>